<keyword evidence="4" id="KW-1185">Reference proteome</keyword>
<keyword evidence="1" id="KW-0472">Membrane</keyword>
<dbReference type="Pfam" id="PF14501">
    <property type="entry name" value="HATPase_c_5"/>
    <property type="match status" value="1"/>
</dbReference>
<accession>A0A1M7G9P9</accession>
<feature type="transmembrane region" description="Helical" evidence="1">
    <location>
        <begin position="205"/>
        <end position="226"/>
    </location>
</feature>
<organism evidence="3 4">
    <name type="scientific">Anaerosporobacter mobilis DSM 15930</name>
    <dbReference type="NCBI Taxonomy" id="1120996"/>
    <lineage>
        <taxon>Bacteria</taxon>
        <taxon>Bacillati</taxon>
        <taxon>Bacillota</taxon>
        <taxon>Clostridia</taxon>
        <taxon>Lachnospirales</taxon>
        <taxon>Lachnospiraceae</taxon>
        <taxon>Anaerosporobacter</taxon>
    </lineage>
</organism>
<keyword evidence="1" id="KW-0812">Transmembrane</keyword>
<dbReference type="GO" id="GO:0042802">
    <property type="term" value="F:identical protein binding"/>
    <property type="evidence" value="ECO:0007669"/>
    <property type="project" value="TreeGrafter"/>
</dbReference>
<dbReference type="RefSeq" id="WP_073283581.1">
    <property type="nucleotide sequence ID" value="NZ_FRCP01000006.1"/>
</dbReference>
<evidence type="ECO:0000256" key="1">
    <source>
        <dbReference type="SAM" id="Phobius"/>
    </source>
</evidence>
<evidence type="ECO:0000313" key="4">
    <source>
        <dbReference type="Proteomes" id="UP000184038"/>
    </source>
</evidence>
<gene>
    <name evidence="3" type="ORF">SAMN02746066_00927</name>
</gene>
<reference evidence="3 4" key="1">
    <citation type="submission" date="2016-11" db="EMBL/GenBank/DDBJ databases">
        <authorList>
            <person name="Jaros S."/>
            <person name="Januszkiewicz K."/>
            <person name="Wedrychowicz H."/>
        </authorList>
    </citation>
    <scope>NUCLEOTIDE SEQUENCE [LARGE SCALE GENOMIC DNA]</scope>
    <source>
        <strain evidence="3 4">DSM 15930</strain>
    </source>
</reference>
<feature type="domain" description="Sensor histidine kinase NatK-like C-terminal" evidence="2">
    <location>
        <begin position="430"/>
        <end position="529"/>
    </location>
</feature>
<feature type="transmembrane region" description="Helical" evidence="1">
    <location>
        <begin position="12"/>
        <end position="36"/>
    </location>
</feature>
<dbReference type="EMBL" id="FRCP01000006">
    <property type="protein sequence ID" value="SHM13023.1"/>
    <property type="molecule type" value="Genomic_DNA"/>
</dbReference>
<name>A0A1M7G9P9_9FIRM</name>
<dbReference type="SUPFAM" id="SSF55874">
    <property type="entry name" value="ATPase domain of HSP90 chaperone/DNA topoisomerase II/histidine kinase"/>
    <property type="match status" value="1"/>
</dbReference>
<feature type="transmembrane region" description="Helical" evidence="1">
    <location>
        <begin position="57"/>
        <end position="76"/>
    </location>
</feature>
<feature type="transmembrane region" description="Helical" evidence="1">
    <location>
        <begin position="281"/>
        <end position="303"/>
    </location>
</feature>
<keyword evidence="1" id="KW-1133">Transmembrane helix</keyword>
<dbReference type="OrthoDB" id="9813149at2"/>
<dbReference type="STRING" id="1120996.SAMN02746066_00927"/>
<proteinExistence type="predicted"/>
<feature type="transmembrane region" description="Helical" evidence="1">
    <location>
        <begin position="247"/>
        <end position="269"/>
    </location>
</feature>
<dbReference type="PANTHER" id="PTHR40448">
    <property type="entry name" value="TWO-COMPONENT SENSOR HISTIDINE KINASE"/>
    <property type="match status" value="1"/>
</dbReference>
<dbReference type="Proteomes" id="UP000184038">
    <property type="component" value="Unassembled WGS sequence"/>
</dbReference>
<dbReference type="InterPro" id="IPR032834">
    <property type="entry name" value="NatK-like_C"/>
</dbReference>
<protein>
    <submittedName>
        <fullName evidence="3">GHKL domain-containing protein</fullName>
    </submittedName>
</protein>
<feature type="transmembrane region" description="Helical" evidence="1">
    <location>
        <begin position="133"/>
        <end position="150"/>
    </location>
</feature>
<dbReference type="InterPro" id="IPR036890">
    <property type="entry name" value="HATPase_C_sf"/>
</dbReference>
<evidence type="ECO:0000259" key="2">
    <source>
        <dbReference type="Pfam" id="PF14501"/>
    </source>
</evidence>
<dbReference type="AlphaFoldDB" id="A0A1M7G9P9"/>
<dbReference type="Gene3D" id="3.30.565.10">
    <property type="entry name" value="Histidine kinase-like ATPase, C-terminal domain"/>
    <property type="match status" value="1"/>
</dbReference>
<feature type="transmembrane region" description="Helical" evidence="1">
    <location>
        <begin position="157"/>
        <end position="178"/>
    </location>
</feature>
<evidence type="ECO:0000313" key="3">
    <source>
        <dbReference type="EMBL" id="SHM13023.1"/>
    </source>
</evidence>
<sequence length="536" mass="62742">MAEALNSVAKSVINNFGFVTLLIVIIAVWCYVFYRIENNKAVASEGKKNYLAKIERLELSLCVLIGSSVLLFYYPGFVYQRWGGSALAVSILKIVVMVVTIQVIGYVTLHLSDLALLVFVMSVIQYYMQFKVFNKSILFFSTWFLLCILVKRRYGRIQVLALQTLISFLSAILSYYLFDFVFQNGVREMYYFYSNRWELSNVQKILFLSIVTLVFIAVFAGVLLITKRLLDMYIENIRTFSEKYKEIGRYLLMMPLFFGLVLLLLDLFQYERMYFLNNREFLVTAVCFVFFIGIQIFYIRLLMQTVRLKEHLQFQELEKESIESYQQDMVRNMKEIREMKHDLKNVFLTMGGYVARSNDEELKAYYYENIAPFAGNEIRKNDLYVSLQEIANESLRAFLYYKYLEIQNYHQEFQLMTFSDQSFLPYVTNTSDIIRILGIFIDNAREECAHIEAGSVILIIKEKEGELQICVKNTVRKSVLQSGIHVGTTSKGLGRGNGLEIVGKIIKKHDDILWNSYFKEEMFIQSINMKRRIKSQ</sequence>
<feature type="transmembrane region" description="Helical" evidence="1">
    <location>
        <begin position="82"/>
        <end position="104"/>
    </location>
</feature>
<dbReference type="PANTHER" id="PTHR40448:SF1">
    <property type="entry name" value="TWO-COMPONENT SENSOR HISTIDINE KINASE"/>
    <property type="match status" value="1"/>
</dbReference>